<dbReference type="Proteomes" id="UP000317990">
    <property type="component" value="Unassembled WGS sequence"/>
</dbReference>
<accession>A0A524RNC8</accession>
<sequence length="63" mass="6771">MASAQVAYDPSRHAVRTFSEAEQQIEKLEFALAIALGKGDSAAIERLRQRIAELGVSGQEPGT</sequence>
<dbReference type="EMBL" id="SRMO01000065">
    <property type="protein sequence ID" value="TGG92298.1"/>
    <property type="molecule type" value="Genomic_DNA"/>
</dbReference>
<evidence type="ECO:0000313" key="1">
    <source>
        <dbReference type="EMBL" id="TGG92298.1"/>
    </source>
</evidence>
<proteinExistence type="predicted"/>
<organism evidence="1 2">
    <name type="scientific">Aphanocapsa feldmannii 277cV</name>
    <dbReference type="NCBI Taxonomy" id="2507553"/>
    <lineage>
        <taxon>Bacteria</taxon>
        <taxon>Bacillati</taxon>
        <taxon>Cyanobacteriota</taxon>
        <taxon>Cyanophyceae</taxon>
        <taxon>Oscillatoriophycideae</taxon>
        <taxon>Chroococcales</taxon>
        <taxon>Microcystaceae</taxon>
        <taxon>Aphanocapsa</taxon>
    </lineage>
</organism>
<evidence type="ECO:0000313" key="2">
    <source>
        <dbReference type="Proteomes" id="UP000317990"/>
    </source>
</evidence>
<name>A0A524RNC8_9CHRO</name>
<gene>
    <name evidence="1" type="ORF">ERJ67_05960</name>
</gene>
<reference evidence="1 2" key="1">
    <citation type="journal article" date="2019" name="mSystems">
        <title>Life at home and on the roam: Genomic adaptions reflect the dual lifestyle of an intracellular, facultative symbiont.</title>
        <authorList>
            <person name="Burgsdorf I."/>
        </authorList>
    </citation>
    <scope>NUCLEOTIDE SEQUENCE [LARGE SCALE GENOMIC DNA]</scope>
    <source>
        <strain evidence="1">277cV</strain>
    </source>
</reference>
<protein>
    <submittedName>
        <fullName evidence="1">Uncharacterized protein</fullName>
    </submittedName>
</protein>
<dbReference type="AlphaFoldDB" id="A0A524RNC8"/>
<comment type="caution">
    <text evidence="1">The sequence shown here is derived from an EMBL/GenBank/DDBJ whole genome shotgun (WGS) entry which is preliminary data.</text>
</comment>